<gene>
    <name evidence="1" type="ORF">E6Q11_06540</name>
</gene>
<protein>
    <submittedName>
        <fullName evidence="1">Uncharacterized protein</fullName>
    </submittedName>
</protein>
<name>A0A5C7J3G7_9BACT</name>
<evidence type="ECO:0000313" key="2">
    <source>
        <dbReference type="Proteomes" id="UP000321026"/>
    </source>
</evidence>
<reference evidence="1 2" key="1">
    <citation type="submission" date="2018-09" db="EMBL/GenBank/DDBJ databases">
        <title>Metagenome Assembled Genomes from an Advanced Water Purification Facility.</title>
        <authorList>
            <person name="Stamps B.W."/>
            <person name="Spear J.R."/>
        </authorList>
    </citation>
    <scope>NUCLEOTIDE SEQUENCE [LARGE SCALE GENOMIC DNA]</scope>
    <source>
        <strain evidence="1">Bin_63_2</strain>
    </source>
</reference>
<dbReference type="AlphaFoldDB" id="A0A5C7J3G7"/>
<dbReference type="Proteomes" id="UP000321026">
    <property type="component" value="Unassembled WGS sequence"/>
</dbReference>
<accession>A0A5C7J3G7</accession>
<comment type="caution">
    <text evidence="1">The sequence shown here is derived from an EMBL/GenBank/DDBJ whole genome shotgun (WGS) entry which is preliminary data.</text>
</comment>
<sequence length="186" mass="21436">MSDKLTQKELDGMLTAASKFPHVHNDWNIVVTDHPIKRVVYLSNTPWRQKFKTAYAIFTGSVFMKRQPLRRLQSALSYLFNENAEMPDATVWHGNIVTFWMEHAEYIAAMSPTSVERALTELAEYRLKEAALQELLPSLSKKAQKDIQKILDSNPNVNKDDFSSWDKLVSIMPHEEAERLRKNGSD</sequence>
<organism evidence="1 2">
    <name type="scientific">Candidatus Dojkabacteria bacterium</name>
    <dbReference type="NCBI Taxonomy" id="2099670"/>
    <lineage>
        <taxon>Bacteria</taxon>
        <taxon>Candidatus Dojkabacteria</taxon>
    </lineage>
</organism>
<evidence type="ECO:0000313" key="1">
    <source>
        <dbReference type="EMBL" id="TXG75814.1"/>
    </source>
</evidence>
<dbReference type="EMBL" id="SSDS01000103">
    <property type="protein sequence ID" value="TXG75814.1"/>
    <property type="molecule type" value="Genomic_DNA"/>
</dbReference>
<proteinExistence type="predicted"/>